<organism evidence="2">
    <name type="scientific">Oryza meridionalis</name>
    <dbReference type="NCBI Taxonomy" id="40149"/>
    <lineage>
        <taxon>Eukaryota</taxon>
        <taxon>Viridiplantae</taxon>
        <taxon>Streptophyta</taxon>
        <taxon>Embryophyta</taxon>
        <taxon>Tracheophyta</taxon>
        <taxon>Spermatophyta</taxon>
        <taxon>Magnoliopsida</taxon>
        <taxon>Liliopsida</taxon>
        <taxon>Poales</taxon>
        <taxon>Poaceae</taxon>
        <taxon>BOP clade</taxon>
        <taxon>Oryzoideae</taxon>
        <taxon>Oryzeae</taxon>
        <taxon>Oryzinae</taxon>
        <taxon>Oryza</taxon>
    </lineage>
</organism>
<accession>A0A0E0EFH2</accession>
<dbReference type="Proteomes" id="UP000008021">
    <property type="component" value="Chromosome 7"/>
</dbReference>
<evidence type="ECO:0000313" key="3">
    <source>
        <dbReference type="Proteomes" id="UP000008021"/>
    </source>
</evidence>
<keyword evidence="3" id="KW-1185">Reference proteome</keyword>
<dbReference type="EnsemblPlants" id="OMERI07G21280.4">
    <property type="protein sequence ID" value="OMERI07G21280.4"/>
    <property type="gene ID" value="OMERI07G21280"/>
</dbReference>
<sequence length="74" mass="8331">MDIDRSNDRKRFGITRIGMALPQACVGCYYVCFAENPTSRLFDPTIPERLHKMQEGADPLVPTPRFPQQHPGAA</sequence>
<dbReference type="AlphaFoldDB" id="A0A0E0EFH2"/>
<reference evidence="2" key="1">
    <citation type="submission" date="2015-04" db="UniProtKB">
        <authorList>
            <consortium name="EnsemblPlants"/>
        </authorList>
    </citation>
    <scope>IDENTIFICATION</scope>
</reference>
<name>A0A0E0EFH2_9ORYZ</name>
<evidence type="ECO:0000256" key="1">
    <source>
        <dbReference type="SAM" id="MobiDB-lite"/>
    </source>
</evidence>
<proteinExistence type="predicted"/>
<dbReference type="HOGENOM" id="CLU_2691958_0_0_1"/>
<protein>
    <submittedName>
        <fullName evidence="2">Uncharacterized protein</fullName>
    </submittedName>
</protein>
<feature type="region of interest" description="Disordered" evidence="1">
    <location>
        <begin position="53"/>
        <end position="74"/>
    </location>
</feature>
<evidence type="ECO:0000313" key="2">
    <source>
        <dbReference type="EnsemblPlants" id="OMERI07G21280.4"/>
    </source>
</evidence>
<dbReference type="Gramene" id="OMERI07G21280.4">
    <property type="protein sequence ID" value="OMERI07G21280.4"/>
    <property type="gene ID" value="OMERI07G21280"/>
</dbReference>
<reference evidence="2" key="2">
    <citation type="submission" date="2018-05" db="EMBL/GenBank/DDBJ databases">
        <title>OmerRS3 (Oryza meridionalis Reference Sequence Version 3).</title>
        <authorList>
            <person name="Zhang J."/>
            <person name="Kudrna D."/>
            <person name="Lee S."/>
            <person name="Talag J."/>
            <person name="Welchert J."/>
            <person name="Wing R.A."/>
        </authorList>
    </citation>
    <scope>NUCLEOTIDE SEQUENCE [LARGE SCALE GENOMIC DNA]</scope>
    <source>
        <strain evidence="2">cv. OR44</strain>
    </source>
</reference>